<sequence length="291" mass="32076">MGTAVQTLDLNAELVAKRDRLLTVLREFAGVAVAFSGGIDSTVVAKAAFLALGTRAVAVTADSASVARSELADARELAKLIGIRHVVVRTDEFRNPAYTKNDGTRCYHCKTELYTTVESLLPELEVPVMVSGANLDDLGDYRPGLIAAAEHFVRHPLQEAGFTKADVRALAKHWELPTWDKPAAPCLSSRMAPGVAVTPERTKRVEDAEAYLRSLGLRECRVRYHEGDLARVEVPLSELTRLVSEPVRTELTRSFRTLGFKFVTLDLEGFRSGSLNELVPLELKVKFRTEE</sequence>
<dbReference type="RefSeq" id="WP_162671116.1">
    <property type="nucleotide sequence ID" value="NZ_LR593886.1"/>
</dbReference>
<dbReference type="CDD" id="cd01990">
    <property type="entry name" value="LarE-like"/>
    <property type="match status" value="1"/>
</dbReference>
<dbReference type="KEGG" id="gms:SOIL9_08210"/>
<evidence type="ECO:0000313" key="3">
    <source>
        <dbReference type="EMBL" id="VTR97237.1"/>
    </source>
</evidence>
<proteinExistence type="predicted"/>
<evidence type="ECO:0000313" key="4">
    <source>
        <dbReference type="Proteomes" id="UP000464178"/>
    </source>
</evidence>
<dbReference type="Proteomes" id="UP000464178">
    <property type="component" value="Chromosome"/>
</dbReference>
<dbReference type="GO" id="GO:0016783">
    <property type="term" value="F:sulfurtransferase activity"/>
    <property type="evidence" value="ECO:0007669"/>
    <property type="project" value="InterPro"/>
</dbReference>
<feature type="active site" description="Nucleophile and sulfur donor" evidence="1">
    <location>
        <position position="186"/>
    </location>
</feature>
<dbReference type="PANTHER" id="PTHR43169">
    <property type="entry name" value="EXSB FAMILY PROTEIN"/>
    <property type="match status" value="1"/>
</dbReference>
<evidence type="ECO:0000259" key="2">
    <source>
        <dbReference type="Pfam" id="PF02540"/>
    </source>
</evidence>
<dbReference type="GO" id="GO:0006163">
    <property type="term" value="P:purine nucleotide metabolic process"/>
    <property type="evidence" value="ECO:0007669"/>
    <property type="project" value="UniProtKB-ARBA"/>
</dbReference>
<gene>
    <name evidence="3" type="ORF">SOIL9_08210</name>
</gene>
<dbReference type="AlphaFoldDB" id="A0A6P2D8Q8"/>
<reference evidence="3 4" key="1">
    <citation type="submission" date="2019-05" db="EMBL/GenBank/DDBJ databases">
        <authorList>
            <consortium name="Science for Life Laboratories"/>
        </authorList>
    </citation>
    <scope>NUCLEOTIDE SEQUENCE [LARGE SCALE GENOMIC DNA]</scope>
    <source>
        <strain evidence="3">Soil9</strain>
    </source>
</reference>
<dbReference type="NCBIfam" id="TIGR00268">
    <property type="entry name" value="ATP-dependent sacrificial sulfur transferase LarE"/>
    <property type="match status" value="1"/>
</dbReference>
<feature type="domain" description="NAD/GMP synthase" evidence="2">
    <location>
        <begin position="27"/>
        <end position="90"/>
    </location>
</feature>
<dbReference type="InterPro" id="IPR022310">
    <property type="entry name" value="NAD/GMP_synthase"/>
</dbReference>
<protein>
    <recommendedName>
        <fullName evidence="2">NAD/GMP synthase domain-containing protein</fullName>
    </recommendedName>
</protein>
<dbReference type="PIRSF" id="PIRSF006661">
    <property type="entry name" value="PP-lp_UCP006661"/>
    <property type="match status" value="1"/>
</dbReference>
<accession>A0A6P2D8Q8</accession>
<dbReference type="PANTHER" id="PTHR43169:SF2">
    <property type="entry name" value="NAD_GMP SYNTHASE DOMAIN-CONTAINING PROTEIN"/>
    <property type="match status" value="1"/>
</dbReference>
<dbReference type="InterPro" id="IPR005232">
    <property type="entry name" value="LarE"/>
</dbReference>
<dbReference type="EMBL" id="LR593886">
    <property type="protein sequence ID" value="VTR97237.1"/>
    <property type="molecule type" value="Genomic_DNA"/>
</dbReference>
<dbReference type="Gene3D" id="3.40.50.620">
    <property type="entry name" value="HUPs"/>
    <property type="match status" value="1"/>
</dbReference>
<organism evidence="3 4">
    <name type="scientific">Gemmata massiliana</name>
    <dbReference type="NCBI Taxonomy" id="1210884"/>
    <lineage>
        <taxon>Bacteria</taxon>
        <taxon>Pseudomonadati</taxon>
        <taxon>Planctomycetota</taxon>
        <taxon>Planctomycetia</taxon>
        <taxon>Gemmatales</taxon>
        <taxon>Gemmataceae</taxon>
        <taxon>Gemmata</taxon>
    </lineage>
</organism>
<keyword evidence="4" id="KW-1185">Reference proteome</keyword>
<dbReference type="Pfam" id="PF02540">
    <property type="entry name" value="NAD_synthase"/>
    <property type="match status" value="1"/>
</dbReference>
<dbReference type="InterPro" id="IPR014729">
    <property type="entry name" value="Rossmann-like_a/b/a_fold"/>
</dbReference>
<dbReference type="InterPro" id="IPR052188">
    <property type="entry name" value="Ni-pincer_cofactor_biosynth"/>
</dbReference>
<name>A0A6P2D8Q8_9BACT</name>
<evidence type="ECO:0000256" key="1">
    <source>
        <dbReference type="PIRSR" id="PIRSR006661-1"/>
    </source>
</evidence>
<dbReference type="SUPFAM" id="SSF52402">
    <property type="entry name" value="Adenine nucleotide alpha hydrolases-like"/>
    <property type="match status" value="1"/>
</dbReference>